<evidence type="ECO:0000256" key="1">
    <source>
        <dbReference type="ARBA" id="ARBA00004651"/>
    </source>
</evidence>
<dbReference type="PANTHER" id="PTHR30472">
    <property type="entry name" value="FERRIC ENTEROBACTIN TRANSPORT SYSTEM PERMEASE PROTEIN"/>
    <property type="match status" value="1"/>
</dbReference>
<reference evidence="9" key="2">
    <citation type="submission" date="2023-01" db="EMBL/GenBank/DDBJ databases">
        <authorList>
            <person name="Sun Q."/>
            <person name="Evtushenko L."/>
        </authorList>
    </citation>
    <scope>NUCLEOTIDE SEQUENCE</scope>
    <source>
        <strain evidence="9">VKM B-2748</strain>
    </source>
</reference>
<dbReference type="EMBL" id="BSFL01000001">
    <property type="protein sequence ID" value="GLK79582.1"/>
    <property type="molecule type" value="Genomic_DNA"/>
</dbReference>
<evidence type="ECO:0000256" key="8">
    <source>
        <dbReference type="SAM" id="Phobius"/>
    </source>
</evidence>
<dbReference type="Proteomes" id="UP001143309">
    <property type="component" value="Unassembled WGS sequence"/>
</dbReference>
<dbReference type="InterPro" id="IPR000522">
    <property type="entry name" value="ABC_transptr_permease_BtuC"/>
</dbReference>
<feature type="transmembrane region" description="Helical" evidence="8">
    <location>
        <begin position="119"/>
        <end position="137"/>
    </location>
</feature>
<keyword evidence="4" id="KW-1003">Cell membrane</keyword>
<gene>
    <name evidence="9" type="ORF">GCM10008174_13230</name>
</gene>
<feature type="transmembrane region" description="Helical" evidence="8">
    <location>
        <begin position="144"/>
        <end position="167"/>
    </location>
</feature>
<dbReference type="RefSeq" id="WP_271200030.1">
    <property type="nucleotide sequence ID" value="NZ_BSFL01000001.1"/>
</dbReference>
<dbReference type="PANTHER" id="PTHR30472:SF37">
    <property type="entry name" value="FE(3+) DICITRATE TRANSPORT SYSTEM PERMEASE PROTEIN FECD-RELATED"/>
    <property type="match status" value="1"/>
</dbReference>
<reference evidence="9" key="1">
    <citation type="journal article" date="2014" name="Int. J. Syst. Evol. Microbiol.">
        <title>Complete genome sequence of Corynebacterium casei LMG S-19264T (=DSM 44701T), isolated from a smear-ripened cheese.</title>
        <authorList>
            <consortium name="US DOE Joint Genome Institute (JGI-PGF)"/>
            <person name="Walter F."/>
            <person name="Albersmeier A."/>
            <person name="Kalinowski J."/>
            <person name="Ruckert C."/>
        </authorList>
    </citation>
    <scope>NUCLEOTIDE SEQUENCE</scope>
    <source>
        <strain evidence="9">VKM B-2748</strain>
    </source>
</reference>
<evidence type="ECO:0000313" key="10">
    <source>
        <dbReference type="Proteomes" id="UP001143309"/>
    </source>
</evidence>
<feature type="transmembrane region" description="Helical" evidence="8">
    <location>
        <begin position="194"/>
        <end position="212"/>
    </location>
</feature>
<evidence type="ECO:0000256" key="4">
    <source>
        <dbReference type="ARBA" id="ARBA00022475"/>
    </source>
</evidence>
<feature type="transmembrane region" description="Helical" evidence="8">
    <location>
        <begin position="390"/>
        <end position="410"/>
    </location>
</feature>
<feature type="transmembrane region" description="Helical" evidence="8">
    <location>
        <begin position="565"/>
        <end position="588"/>
    </location>
</feature>
<evidence type="ECO:0000256" key="5">
    <source>
        <dbReference type="ARBA" id="ARBA00022692"/>
    </source>
</evidence>
<dbReference type="Pfam" id="PF01032">
    <property type="entry name" value="FecCD"/>
    <property type="match status" value="2"/>
</dbReference>
<feature type="transmembrane region" description="Helical" evidence="8">
    <location>
        <begin position="61"/>
        <end position="78"/>
    </location>
</feature>
<dbReference type="GO" id="GO:0005886">
    <property type="term" value="C:plasma membrane"/>
    <property type="evidence" value="ECO:0007669"/>
    <property type="project" value="UniProtKB-SubCell"/>
</dbReference>
<feature type="transmembrane region" description="Helical" evidence="8">
    <location>
        <begin position="303"/>
        <end position="323"/>
    </location>
</feature>
<feature type="transmembrane region" description="Helical" evidence="8">
    <location>
        <begin position="422"/>
        <end position="443"/>
    </location>
</feature>
<feature type="transmembrane region" description="Helical" evidence="8">
    <location>
        <begin position="477"/>
        <end position="499"/>
    </location>
</feature>
<keyword evidence="5 8" id="KW-0812">Transmembrane</keyword>
<proteinExistence type="inferred from homology"/>
<dbReference type="AlphaFoldDB" id="A0A9W6JM15"/>
<evidence type="ECO:0000256" key="3">
    <source>
        <dbReference type="ARBA" id="ARBA00022448"/>
    </source>
</evidence>
<feature type="transmembrane region" description="Helical" evidence="8">
    <location>
        <begin position="449"/>
        <end position="468"/>
    </location>
</feature>
<keyword evidence="6 8" id="KW-1133">Transmembrane helix</keyword>
<feature type="transmembrane region" description="Helical" evidence="8">
    <location>
        <begin position="633"/>
        <end position="653"/>
    </location>
</feature>
<feature type="transmembrane region" description="Helical" evidence="8">
    <location>
        <begin position="90"/>
        <end position="113"/>
    </location>
</feature>
<comment type="subcellular location">
    <subcellularLocation>
        <location evidence="1">Cell membrane</location>
        <topology evidence="1">Multi-pass membrane protein</topology>
    </subcellularLocation>
</comment>
<protein>
    <submittedName>
        <fullName evidence="9">Fe3+-hydroxamate ABC transporter permease FhuB</fullName>
    </submittedName>
</protein>
<feature type="transmembrane region" description="Helical" evidence="8">
    <location>
        <begin position="519"/>
        <end position="544"/>
    </location>
</feature>
<feature type="transmembrane region" description="Helical" evidence="8">
    <location>
        <begin position="252"/>
        <end position="269"/>
    </location>
</feature>
<evidence type="ECO:0000313" key="9">
    <source>
        <dbReference type="EMBL" id="GLK79582.1"/>
    </source>
</evidence>
<dbReference type="SUPFAM" id="SSF81345">
    <property type="entry name" value="ABC transporter involved in vitamin B12 uptake, BtuC"/>
    <property type="match status" value="2"/>
</dbReference>
<keyword evidence="7 8" id="KW-0472">Membrane</keyword>
<comment type="similarity">
    <text evidence="2">Belongs to the binding-protein-dependent transport system permease family. FecCD subfamily.</text>
</comment>
<evidence type="ECO:0000256" key="2">
    <source>
        <dbReference type="ARBA" id="ARBA00007935"/>
    </source>
</evidence>
<feature type="transmembrane region" description="Helical" evidence="8">
    <location>
        <begin position="349"/>
        <end position="370"/>
    </location>
</feature>
<evidence type="ECO:0000256" key="6">
    <source>
        <dbReference type="ARBA" id="ARBA00022989"/>
    </source>
</evidence>
<accession>A0A9W6JM15</accession>
<organism evidence="9 10">
    <name type="scientific">Methylopila turkensis</name>
    <dbReference type="NCBI Taxonomy" id="1437816"/>
    <lineage>
        <taxon>Bacteria</taxon>
        <taxon>Pseudomonadati</taxon>
        <taxon>Pseudomonadota</taxon>
        <taxon>Alphaproteobacteria</taxon>
        <taxon>Hyphomicrobiales</taxon>
        <taxon>Methylopilaceae</taxon>
        <taxon>Methylopila</taxon>
    </lineage>
</organism>
<dbReference type="GO" id="GO:0033214">
    <property type="term" value="P:siderophore-iron import into cell"/>
    <property type="evidence" value="ECO:0007669"/>
    <property type="project" value="TreeGrafter"/>
</dbReference>
<dbReference type="Gene3D" id="1.10.3470.10">
    <property type="entry name" value="ABC transporter involved in vitamin B12 uptake, BtuC"/>
    <property type="match status" value="2"/>
</dbReference>
<dbReference type="InterPro" id="IPR037294">
    <property type="entry name" value="ABC_BtuC-like"/>
</dbReference>
<keyword evidence="10" id="KW-1185">Reference proteome</keyword>
<evidence type="ECO:0000256" key="7">
    <source>
        <dbReference type="ARBA" id="ARBA00023136"/>
    </source>
</evidence>
<keyword evidence="3" id="KW-0813">Transport</keyword>
<dbReference type="NCBIfam" id="NF007866">
    <property type="entry name" value="PRK10577.1-2"/>
    <property type="match status" value="1"/>
</dbReference>
<feature type="transmembrane region" description="Helical" evidence="8">
    <location>
        <begin position="276"/>
        <end position="297"/>
    </location>
</feature>
<feature type="transmembrane region" description="Helical" evidence="8">
    <location>
        <begin position="224"/>
        <end position="246"/>
    </location>
</feature>
<sequence>MSDRPWGPAGALAGLLALGLAGLAAALLGRLPPASWGAALFAPEPDDVAQLLVHYSLAPRVVVAALAGAGLALAGVAFQQALRNPLASPSTLGVSAGAQLALSVTTLLAPAVVDTAREGVALGGAAAAAALVLLLSWRSRLAPLTVILAGMVTAMFCGAASATLVLFNERQLVGFFIWGSGALSQQDWSIVTELAPRVGIAAGLLALLARPLALLQLDDQARNLGLSVVQIRLACLALAVALTAVIVSAVGVIGFVGLAAPALAGALGARTVRRKLLWAPALGAALLFATDSALQALDVWTGVAIPTGAATALVGAPTLLWLASRMSPAALPSSASPPIARARGGRVRVGLVVAAALALAVLSLAVGRAPDGTLRIADGAMFMDLLPWRWPRTLASASAGAMLAAAGVMLQRLTGNPIASPDVLGVSSGAALGLLAALVLLAAPGYGAQLAAATAGGLVTAAGLMVFARRRTGGDQVLIAGVAIGAGVNALVAAAMATGDPRMLVLANWMAGSAYDVEPRIALGAAALALVGLSGAAALVRWLALAPLGRATMTGLGAPAPRVTAAILAASAALTAAATMAIGPLSFAGLVAPHLAAQLGLRTAGRQLGGAAALGGLILVAADWLGRVVYFPFQVPAGLVGMAIAGPVLMWLLQRR</sequence>
<comment type="caution">
    <text evidence="9">The sequence shown here is derived from an EMBL/GenBank/DDBJ whole genome shotgun (WGS) entry which is preliminary data.</text>
</comment>
<name>A0A9W6JM15_9HYPH</name>
<dbReference type="GO" id="GO:0022857">
    <property type="term" value="F:transmembrane transporter activity"/>
    <property type="evidence" value="ECO:0007669"/>
    <property type="project" value="InterPro"/>
</dbReference>